<gene>
    <name evidence="2" type="ORF">AA314_07665</name>
    <name evidence="3" type="ORF">ATI61_110217</name>
</gene>
<dbReference type="AlphaFoldDB" id="A0AAC8QEQ5"/>
<proteinExistence type="predicted"/>
<keyword evidence="1" id="KW-0732">Signal</keyword>
<dbReference type="EMBL" id="CP011509">
    <property type="protein sequence ID" value="AKJ06039.1"/>
    <property type="molecule type" value="Genomic_DNA"/>
</dbReference>
<evidence type="ECO:0008006" key="6">
    <source>
        <dbReference type="Google" id="ProtNLM"/>
    </source>
</evidence>
<feature type="signal peptide" evidence="1">
    <location>
        <begin position="1"/>
        <end position="21"/>
    </location>
</feature>
<dbReference type="Proteomes" id="UP000035579">
    <property type="component" value="Chromosome"/>
</dbReference>
<dbReference type="KEGG" id="age:AA314_07665"/>
<reference evidence="3 5" key="2">
    <citation type="submission" date="2018-08" db="EMBL/GenBank/DDBJ databases">
        <title>Genomic Encyclopedia of Archaeal and Bacterial Type Strains, Phase II (KMG-II): from individual species to whole genera.</title>
        <authorList>
            <person name="Goeker M."/>
        </authorList>
    </citation>
    <scope>NUCLEOTIDE SEQUENCE [LARGE SCALE GENOMIC DNA]</scope>
    <source>
        <strain evidence="3 5">DSM 2261</strain>
    </source>
</reference>
<dbReference type="EMBL" id="QUMU01000010">
    <property type="protein sequence ID" value="REG27210.1"/>
    <property type="molecule type" value="Genomic_DNA"/>
</dbReference>
<dbReference type="PROSITE" id="PS51257">
    <property type="entry name" value="PROKAR_LIPOPROTEIN"/>
    <property type="match status" value="1"/>
</dbReference>
<accession>A0AAC8QEQ5</accession>
<dbReference type="Proteomes" id="UP000256345">
    <property type="component" value="Unassembled WGS sequence"/>
</dbReference>
<evidence type="ECO:0000256" key="1">
    <source>
        <dbReference type="SAM" id="SignalP"/>
    </source>
</evidence>
<protein>
    <recommendedName>
        <fullName evidence="6">Lipoprotein</fullName>
    </recommendedName>
</protein>
<reference evidence="2 4" key="1">
    <citation type="submission" date="2015-05" db="EMBL/GenBank/DDBJ databases">
        <title>Genome assembly of Archangium gephyra DSM 2261.</title>
        <authorList>
            <person name="Sharma G."/>
            <person name="Subramanian S."/>
        </authorList>
    </citation>
    <scope>NUCLEOTIDE SEQUENCE [LARGE SCALE GENOMIC DNA]</scope>
    <source>
        <strain evidence="2 4">DSM 2261</strain>
    </source>
</reference>
<dbReference type="RefSeq" id="WP_053067017.1">
    <property type="nucleotide sequence ID" value="NZ_CP011509.1"/>
</dbReference>
<feature type="chain" id="PRO_5042009946" description="Lipoprotein" evidence="1">
    <location>
        <begin position="22"/>
        <end position="249"/>
    </location>
</feature>
<evidence type="ECO:0000313" key="4">
    <source>
        <dbReference type="Proteomes" id="UP000035579"/>
    </source>
</evidence>
<evidence type="ECO:0000313" key="5">
    <source>
        <dbReference type="Proteomes" id="UP000256345"/>
    </source>
</evidence>
<organism evidence="2 4">
    <name type="scientific">Archangium gephyra</name>
    <dbReference type="NCBI Taxonomy" id="48"/>
    <lineage>
        <taxon>Bacteria</taxon>
        <taxon>Pseudomonadati</taxon>
        <taxon>Myxococcota</taxon>
        <taxon>Myxococcia</taxon>
        <taxon>Myxococcales</taxon>
        <taxon>Cystobacterineae</taxon>
        <taxon>Archangiaceae</taxon>
        <taxon>Archangium</taxon>
    </lineage>
</organism>
<evidence type="ECO:0000313" key="3">
    <source>
        <dbReference type="EMBL" id="REG27210.1"/>
    </source>
</evidence>
<sequence length="249" mass="26539">MKLQKTIRSFTCSLMSGLLLAACGGASEDALAPAEEQLGTRESAMCVDLDVSMLTIDGVSSYEGVAAGAGQWAVSTGANGVRMEFSVDGVLRSSTEYLGTSGTWNFSAGSMGCGNHLLEVKAFPMVVDSAGNRTTCYDFPMTDERGFSQYCNPTTSLSCTRVSTYSVKCTGSVSLGTGTHTAYWQTSSLSEDSSGWYQGTLSRNVGCEQRTTYNKDRPLDTLVVEFKVQDSNGNWSDISSRSLSCVAAY</sequence>
<name>A0AAC8QEQ5_9BACT</name>
<evidence type="ECO:0000313" key="2">
    <source>
        <dbReference type="EMBL" id="AKJ06039.1"/>
    </source>
</evidence>
<keyword evidence="5" id="KW-1185">Reference proteome</keyword>